<keyword evidence="3" id="KW-0479">Metal-binding</keyword>
<protein>
    <submittedName>
        <fullName evidence="6">Uncharacterized protein</fullName>
    </submittedName>
</protein>
<evidence type="ECO:0000256" key="2">
    <source>
        <dbReference type="ARBA" id="ARBA00022691"/>
    </source>
</evidence>
<sequence length="198" mass="22498">LVGIKTIVPRYVRISRVLRDIPSKFIIAGCRDSLRDVIRQRMSREGVECKCIRCREYGHRLQDGREIGEPHLVRIDYEASGGREVFLSFEDDNETLFSLLRMRIQSKPIPALSQKLDGNLALIRELHVFGPEVPLSQQKPEAAQHKGLGKALLHEAERIAADEFQAPQMVVLSGTGAREYYRTEFGYSSLGAYMIKKL</sequence>
<evidence type="ECO:0000256" key="3">
    <source>
        <dbReference type="ARBA" id="ARBA00022723"/>
    </source>
</evidence>
<comment type="caution">
    <text evidence="6">The sequence shown here is derived from an EMBL/GenBank/DDBJ whole genome shotgun (WGS) entry which is preliminary data.</text>
</comment>
<reference evidence="6" key="1">
    <citation type="journal article" date="2014" name="Front. Microbiol.">
        <title>High frequency of phylogenetically diverse reductive dehalogenase-homologous genes in deep subseafloor sedimentary metagenomes.</title>
        <authorList>
            <person name="Kawai M."/>
            <person name="Futagami T."/>
            <person name="Toyoda A."/>
            <person name="Takaki Y."/>
            <person name="Nishi S."/>
            <person name="Hori S."/>
            <person name="Arai W."/>
            <person name="Tsubouchi T."/>
            <person name="Morono Y."/>
            <person name="Uchiyama I."/>
            <person name="Ito T."/>
            <person name="Fujiyama A."/>
            <person name="Inagaki F."/>
            <person name="Takami H."/>
        </authorList>
    </citation>
    <scope>NUCLEOTIDE SEQUENCE</scope>
    <source>
        <strain evidence="6">Expedition CK06-06</strain>
    </source>
</reference>
<keyword evidence="2" id="KW-0949">S-adenosyl-L-methionine</keyword>
<proteinExistence type="predicted"/>
<organism evidence="6">
    <name type="scientific">marine sediment metagenome</name>
    <dbReference type="NCBI Taxonomy" id="412755"/>
    <lineage>
        <taxon>unclassified sequences</taxon>
        <taxon>metagenomes</taxon>
        <taxon>ecological metagenomes</taxon>
    </lineage>
</organism>
<dbReference type="GO" id="GO:0005737">
    <property type="term" value="C:cytoplasm"/>
    <property type="evidence" value="ECO:0007669"/>
    <property type="project" value="TreeGrafter"/>
</dbReference>
<accession>X1SKV4</accession>
<evidence type="ECO:0000313" key="6">
    <source>
        <dbReference type="EMBL" id="GAI79801.1"/>
    </source>
</evidence>
<evidence type="ECO:0000256" key="5">
    <source>
        <dbReference type="ARBA" id="ARBA00023014"/>
    </source>
</evidence>
<feature type="non-terminal residue" evidence="6">
    <location>
        <position position="1"/>
    </location>
</feature>
<dbReference type="AlphaFoldDB" id="X1SKV4"/>
<dbReference type="SUPFAM" id="SSF55729">
    <property type="entry name" value="Acyl-CoA N-acyltransferases (Nat)"/>
    <property type="match status" value="1"/>
</dbReference>
<dbReference type="InterPro" id="IPR016181">
    <property type="entry name" value="Acyl_CoA_acyltransferase"/>
</dbReference>
<keyword evidence="1" id="KW-0004">4Fe-4S</keyword>
<evidence type="ECO:0000256" key="1">
    <source>
        <dbReference type="ARBA" id="ARBA00022485"/>
    </source>
</evidence>
<dbReference type="PANTHER" id="PTHR11135">
    <property type="entry name" value="HISTONE ACETYLTRANSFERASE-RELATED"/>
    <property type="match status" value="1"/>
</dbReference>
<dbReference type="PANTHER" id="PTHR11135:SF0">
    <property type="entry name" value="ELONGATOR COMPLEX PROTEIN 3"/>
    <property type="match status" value="1"/>
</dbReference>
<keyword evidence="4" id="KW-0408">Iron</keyword>
<evidence type="ECO:0000256" key="4">
    <source>
        <dbReference type="ARBA" id="ARBA00023004"/>
    </source>
</evidence>
<dbReference type="GO" id="GO:0051539">
    <property type="term" value="F:4 iron, 4 sulfur cluster binding"/>
    <property type="evidence" value="ECO:0007669"/>
    <property type="project" value="UniProtKB-KW"/>
</dbReference>
<dbReference type="InterPro" id="IPR039661">
    <property type="entry name" value="ELP3"/>
</dbReference>
<dbReference type="GO" id="GO:0002926">
    <property type="term" value="P:tRNA wobble base 5-methoxycarbonylmethyl-2-thiouridinylation"/>
    <property type="evidence" value="ECO:0007669"/>
    <property type="project" value="TreeGrafter"/>
</dbReference>
<gene>
    <name evidence="6" type="ORF">S12H4_16630</name>
</gene>
<keyword evidence="5" id="KW-0411">Iron-sulfur</keyword>
<dbReference type="GO" id="GO:0046872">
    <property type="term" value="F:metal ion binding"/>
    <property type="evidence" value="ECO:0007669"/>
    <property type="project" value="UniProtKB-KW"/>
</dbReference>
<name>X1SKV4_9ZZZZ</name>
<dbReference type="Gene3D" id="3.40.630.30">
    <property type="match status" value="1"/>
</dbReference>
<dbReference type="EMBL" id="BARW01008056">
    <property type="protein sequence ID" value="GAI79801.1"/>
    <property type="molecule type" value="Genomic_DNA"/>
</dbReference>